<keyword evidence="4" id="KW-1185">Reference proteome</keyword>
<keyword evidence="2" id="KW-0812">Transmembrane</keyword>
<dbReference type="InterPro" id="IPR009305">
    <property type="entry name" value="Mpo1-like"/>
</dbReference>
<dbReference type="PANTHER" id="PTHR28026:SF9">
    <property type="entry name" value="2-HYDROXY-PALMITIC ACID DIOXYGENASE MPO1"/>
    <property type="match status" value="1"/>
</dbReference>
<protein>
    <submittedName>
        <fullName evidence="3">Uncharacterized protein</fullName>
    </submittedName>
</protein>
<keyword evidence="2" id="KW-0472">Membrane</keyword>
<evidence type="ECO:0000313" key="4">
    <source>
        <dbReference type="Proteomes" id="UP000241890"/>
    </source>
</evidence>
<dbReference type="OrthoDB" id="2124888at2759"/>
<dbReference type="GO" id="GO:0046521">
    <property type="term" value="P:sphingoid catabolic process"/>
    <property type="evidence" value="ECO:0007669"/>
    <property type="project" value="TreeGrafter"/>
</dbReference>
<dbReference type="GO" id="GO:0016020">
    <property type="term" value="C:membrane"/>
    <property type="evidence" value="ECO:0007669"/>
    <property type="project" value="GOC"/>
</dbReference>
<gene>
    <name evidence="3" type="ORF">FCC1311_077502</name>
</gene>
<evidence type="ECO:0000256" key="1">
    <source>
        <dbReference type="SAM" id="MobiDB-lite"/>
    </source>
</evidence>
<dbReference type="GO" id="GO:0005783">
    <property type="term" value="C:endoplasmic reticulum"/>
    <property type="evidence" value="ECO:0007669"/>
    <property type="project" value="TreeGrafter"/>
</dbReference>
<feature type="transmembrane region" description="Helical" evidence="2">
    <location>
        <begin position="179"/>
        <end position="197"/>
    </location>
</feature>
<accession>A0A2R5GKU2</accession>
<feature type="transmembrane region" description="Helical" evidence="2">
    <location>
        <begin position="204"/>
        <end position="221"/>
    </location>
</feature>
<sequence length="292" mass="32587">MLSAMTAVESSDDLLATAAGSARPGMTRMRRAGTWSPRRRDSSPVEMRAMRSRSVSGLLKEADGSNTVLGTRDAFSTGAGVLVGLSLFARNHSEFLAGSTVLLLLLRALSTPEVLDMETQFSNYRLYVPRSMIRVVHLACVWPLLWTGMWMIASASRWALMLTMFYVIFYVLAERSVVGLTSAALVAGVYASSLVVIKHIDSPFEWGAWIHVALWVLQFVVEVSVEGWANTLHVLNLLRGHLLQVILMTPLFTTIEIFLALGFRKDFARRVRTKVAGLRREMEMENARCQEF</sequence>
<feature type="transmembrane region" description="Helical" evidence="2">
    <location>
        <begin position="241"/>
        <end position="263"/>
    </location>
</feature>
<name>A0A2R5GKU2_9STRA</name>
<evidence type="ECO:0000256" key="2">
    <source>
        <dbReference type="SAM" id="Phobius"/>
    </source>
</evidence>
<proteinExistence type="predicted"/>
<feature type="region of interest" description="Disordered" evidence="1">
    <location>
        <begin position="22"/>
        <end position="47"/>
    </location>
</feature>
<keyword evidence="2" id="KW-1133">Transmembrane helix</keyword>
<dbReference type="Proteomes" id="UP000241890">
    <property type="component" value="Unassembled WGS sequence"/>
</dbReference>
<organism evidence="3 4">
    <name type="scientific">Hondaea fermentalgiana</name>
    <dbReference type="NCBI Taxonomy" id="2315210"/>
    <lineage>
        <taxon>Eukaryota</taxon>
        <taxon>Sar</taxon>
        <taxon>Stramenopiles</taxon>
        <taxon>Bigyra</taxon>
        <taxon>Labyrinthulomycetes</taxon>
        <taxon>Thraustochytrida</taxon>
        <taxon>Thraustochytriidae</taxon>
        <taxon>Hondaea</taxon>
    </lineage>
</organism>
<reference evidence="3 4" key="1">
    <citation type="submission" date="2017-12" db="EMBL/GenBank/DDBJ databases">
        <title>Sequencing, de novo assembly and annotation of complete genome of a new Thraustochytrid species, strain FCC1311.</title>
        <authorList>
            <person name="Sedici K."/>
            <person name="Godart F."/>
            <person name="Aiese Cigliano R."/>
            <person name="Sanseverino W."/>
            <person name="Barakat M."/>
            <person name="Ortet P."/>
            <person name="Marechal E."/>
            <person name="Cagnac O."/>
            <person name="Amato A."/>
        </authorList>
    </citation>
    <scope>NUCLEOTIDE SEQUENCE [LARGE SCALE GENOMIC DNA]</scope>
</reference>
<dbReference type="AlphaFoldDB" id="A0A2R5GKU2"/>
<dbReference type="InParanoid" id="A0A2R5GKU2"/>
<dbReference type="PANTHER" id="PTHR28026">
    <property type="entry name" value="DUF962 DOMAIN PROTEIN (AFU_ORTHOLOGUE AFUA_8G05310)"/>
    <property type="match status" value="1"/>
</dbReference>
<comment type="caution">
    <text evidence="3">The sequence shown here is derived from an EMBL/GenBank/DDBJ whole genome shotgun (WGS) entry which is preliminary data.</text>
</comment>
<feature type="transmembrane region" description="Helical" evidence="2">
    <location>
        <begin position="132"/>
        <end position="151"/>
    </location>
</feature>
<dbReference type="EMBL" id="BEYU01000099">
    <property type="protein sequence ID" value="GBG31526.1"/>
    <property type="molecule type" value="Genomic_DNA"/>
</dbReference>
<evidence type="ECO:0000313" key="3">
    <source>
        <dbReference type="EMBL" id="GBG31526.1"/>
    </source>
</evidence>